<sequence>MTSRVFPPLRVLPATEAYDYEHFRSLLADSSVLGEAVAVCRFRAPLLAVPVGGTRRGGCMSFELLTDALEVRSLLEGKPGFTRLRVRWSPFRDTCHVVEWGGEAPGWDDVERGRFYGYCEEAIAEFIHGASSTPSFSALIAPFSHGYVSAGEGPTPDFCTSFERNQPHVLAQAPVSTGLRLRQGSGSGDSGL</sequence>
<evidence type="ECO:0000313" key="2">
    <source>
        <dbReference type="Proteomes" id="UP001223978"/>
    </source>
</evidence>
<gene>
    <name evidence="1" type="ORF">QIS96_34490</name>
</gene>
<organism evidence="1 2">
    <name type="scientific">Streptomyces cavernicola</name>
    <dbReference type="NCBI Taxonomy" id="3043613"/>
    <lineage>
        <taxon>Bacteria</taxon>
        <taxon>Bacillati</taxon>
        <taxon>Actinomycetota</taxon>
        <taxon>Actinomycetes</taxon>
        <taxon>Kitasatosporales</taxon>
        <taxon>Streptomycetaceae</taxon>
        <taxon>Streptomyces</taxon>
    </lineage>
</organism>
<proteinExistence type="predicted"/>
<comment type="caution">
    <text evidence="1">The sequence shown here is derived from an EMBL/GenBank/DDBJ whole genome shotgun (WGS) entry which is preliminary data.</text>
</comment>
<dbReference type="Pfam" id="PF19819">
    <property type="entry name" value="DUF6302"/>
    <property type="match status" value="1"/>
</dbReference>
<dbReference type="InterPro" id="IPR046269">
    <property type="entry name" value="DUF6302"/>
</dbReference>
<name>A0ABT6SL50_9ACTN</name>
<evidence type="ECO:0000313" key="1">
    <source>
        <dbReference type="EMBL" id="MDI3408912.1"/>
    </source>
</evidence>
<accession>A0ABT6SL50</accession>
<dbReference type="EMBL" id="JASCIQ010000055">
    <property type="protein sequence ID" value="MDI3408912.1"/>
    <property type="molecule type" value="Genomic_DNA"/>
</dbReference>
<dbReference type="Proteomes" id="UP001223978">
    <property type="component" value="Unassembled WGS sequence"/>
</dbReference>
<dbReference type="RefSeq" id="WP_282546789.1">
    <property type="nucleotide sequence ID" value="NZ_JASCIQ010000055.1"/>
</dbReference>
<keyword evidence="2" id="KW-1185">Reference proteome</keyword>
<reference evidence="1 2" key="1">
    <citation type="submission" date="2023-05" db="EMBL/GenBank/DDBJ databases">
        <title>Draft genome sequence of Streptomyces sp. B-S-A6 isolated from a cave soil in Thailand.</title>
        <authorList>
            <person name="Chamroensaksri N."/>
            <person name="Muangham S."/>
        </authorList>
    </citation>
    <scope>NUCLEOTIDE SEQUENCE [LARGE SCALE GENOMIC DNA]</scope>
    <source>
        <strain evidence="1 2">B-S-A6</strain>
    </source>
</reference>
<protein>
    <submittedName>
        <fullName evidence="1">DUF6302 family protein</fullName>
    </submittedName>
</protein>